<keyword evidence="4 7" id="KW-0812">Transmembrane</keyword>
<evidence type="ECO:0000256" key="5">
    <source>
        <dbReference type="ARBA" id="ARBA00022989"/>
    </source>
</evidence>
<dbReference type="InterPro" id="IPR050697">
    <property type="entry name" value="Adenylyl/Guanylyl_Cyclase_3/4"/>
</dbReference>
<sequence>MLQCWEQWLTSEDASMLWKRILINLGIGLLIGGLFLAANENLSAFKQVELMLYNARFENFRGSRPAPDDVVILAMDEASLEEVGPYPWRRDVHAQVAEKLISFGAKLVAFDIMFLTESQFPEADAALKATLAKHRDKIVVVSKFDFGMTSRISGSGTSGGKGEDAVDVTEAASYSPPIFEDSAIFGFSNVDEGMVDSQIRRAQIMMNLDKDQLLPTAMTLRKKYEPHFTLSMLRLLDPKKADAAMDKYGENPVWINFAGPPQSFKTLSYYIVHKYGQKGFDKGYFQSLVGKTPQDFFKNKIVLIGASAEALQDNKNTPFVSLGSSKMPGVEVHANLFDTLREDIAYQPANKAVNILLVLGFAVVTAVGLSFLGPLGGLALLLVLLVGYSLVNIFLFNSQRLFMDWFAPMIAMMGSYTVSYAYRYLIEEREKRRVRKFFKSYVSPKLVEELLKDPQTMPSLKSERRMVSILFSDIAGFTSMSESLPPDEVEHILNEYLTAMSEIVFSNDGTLDKYIGDAVMSVWGNVGPSNPKTDAYKAVNTAIQMQRKLAELREKWLSEGMVPLQIRIGVNTGEALVGNFGSPQKMDYTVIGDAVNTASRLEGLNKEFGSSILISQSCFDLVKDRVNARHCGNAKVKGKEETVSVYEVHGWKDEGGAATEVRETKWIKGTQETQWK</sequence>
<dbReference type="InterPro" id="IPR007890">
    <property type="entry name" value="CHASE2"/>
</dbReference>
<dbReference type="GO" id="GO:0006171">
    <property type="term" value="P:cAMP biosynthetic process"/>
    <property type="evidence" value="ECO:0007669"/>
    <property type="project" value="TreeGrafter"/>
</dbReference>
<dbReference type="FunFam" id="3.30.70.1230:FF:000016">
    <property type="entry name" value="Adenylate/guanylate cyclase domain-containing protein"/>
    <property type="match status" value="1"/>
</dbReference>
<evidence type="ECO:0000256" key="2">
    <source>
        <dbReference type="ARBA" id="ARBA00005381"/>
    </source>
</evidence>
<comment type="caution">
    <text evidence="9">The sequence shown here is derived from an EMBL/GenBank/DDBJ whole genome shotgun (WGS) entry which is preliminary data.</text>
</comment>
<dbReference type="Pfam" id="PF05226">
    <property type="entry name" value="CHASE2"/>
    <property type="match status" value="1"/>
</dbReference>
<dbReference type="Proteomes" id="UP000231019">
    <property type="component" value="Unassembled WGS sequence"/>
</dbReference>
<reference evidence="9 10" key="1">
    <citation type="submission" date="2017-09" db="EMBL/GenBank/DDBJ databases">
        <title>Depth-based differentiation of microbial function through sediment-hosted aquifers and enrichment of novel symbionts in the deep terrestrial subsurface.</title>
        <authorList>
            <person name="Probst A.J."/>
            <person name="Ladd B."/>
            <person name="Jarett J.K."/>
            <person name="Geller-Mcgrath D.E."/>
            <person name="Sieber C.M."/>
            <person name="Emerson J.B."/>
            <person name="Anantharaman K."/>
            <person name="Thomas B.C."/>
            <person name="Malmstrom R."/>
            <person name="Stieglmeier M."/>
            <person name="Klingl A."/>
            <person name="Woyke T."/>
            <person name="Ryan C.M."/>
            <person name="Banfield J.F."/>
        </authorList>
    </citation>
    <scope>NUCLEOTIDE SEQUENCE [LARGE SCALE GENOMIC DNA]</scope>
    <source>
        <strain evidence="9">CG17_big_fil_post_rev_8_21_14_2_50_48_46</strain>
    </source>
</reference>
<keyword evidence="3" id="KW-1003">Cell membrane</keyword>
<name>A0A2M7G2A6_9BACT</name>
<dbReference type="GO" id="GO:0035556">
    <property type="term" value="P:intracellular signal transduction"/>
    <property type="evidence" value="ECO:0007669"/>
    <property type="project" value="InterPro"/>
</dbReference>
<feature type="transmembrane region" description="Helical" evidence="7">
    <location>
        <begin position="21"/>
        <end position="38"/>
    </location>
</feature>
<feature type="transmembrane region" description="Helical" evidence="7">
    <location>
        <begin position="405"/>
        <end position="426"/>
    </location>
</feature>
<dbReference type="EMBL" id="PFFQ01000041">
    <property type="protein sequence ID" value="PIW15928.1"/>
    <property type="molecule type" value="Genomic_DNA"/>
</dbReference>
<evidence type="ECO:0000256" key="1">
    <source>
        <dbReference type="ARBA" id="ARBA00004196"/>
    </source>
</evidence>
<keyword evidence="5 7" id="KW-1133">Transmembrane helix</keyword>
<feature type="transmembrane region" description="Helical" evidence="7">
    <location>
        <begin position="379"/>
        <end position="399"/>
    </location>
</feature>
<feature type="domain" description="Guanylate cyclase" evidence="8">
    <location>
        <begin position="468"/>
        <end position="602"/>
    </location>
</feature>
<gene>
    <name evidence="9" type="ORF">COW36_14510</name>
</gene>
<dbReference type="InterPro" id="IPR001054">
    <property type="entry name" value="A/G_cyclase"/>
</dbReference>
<protein>
    <recommendedName>
        <fullName evidence="8">Guanylate cyclase domain-containing protein</fullName>
    </recommendedName>
</protein>
<feature type="transmembrane region" description="Helical" evidence="7">
    <location>
        <begin position="352"/>
        <end position="372"/>
    </location>
</feature>
<evidence type="ECO:0000256" key="6">
    <source>
        <dbReference type="ARBA" id="ARBA00023136"/>
    </source>
</evidence>
<dbReference type="PROSITE" id="PS50125">
    <property type="entry name" value="GUANYLATE_CYCLASE_2"/>
    <property type="match status" value="1"/>
</dbReference>
<dbReference type="Gene3D" id="3.30.70.1230">
    <property type="entry name" value="Nucleotide cyclase"/>
    <property type="match status" value="1"/>
</dbReference>
<evidence type="ECO:0000256" key="3">
    <source>
        <dbReference type="ARBA" id="ARBA00022475"/>
    </source>
</evidence>
<accession>A0A2M7G2A6</accession>
<dbReference type="PANTHER" id="PTHR43081">
    <property type="entry name" value="ADENYLATE CYCLASE, TERMINAL-DIFFERENTIATION SPECIFIC-RELATED"/>
    <property type="match status" value="1"/>
</dbReference>
<comment type="subcellular location">
    <subcellularLocation>
        <location evidence="1">Cell envelope</location>
    </subcellularLocation>
</comment>
<dbReference type="InterPro" id="IPR029787">
    <property type="entry name" value="Nucleotide_cyclase"/>
</dbReference>
<organism evidence="9 10">
    <name type="scientific">bacterium (Candidatus Blackallbacteria) CG17_big_fil_post_rev_8_21_14_2_50_48_46</name>
    <dbReference type="NCBI Taxonomy" id="2014261"/>
    <lineage>
        <taxon>Bacteria</taxon>
        <taxon>Candidatus Blackallbacteria</taxon>
    </lineage>
</organism>
<dbReference type="SMART" id="SM01080">
    <property type="entry name" value="CHASE2"/>
    <property type="match status" value="1"/>
</dbReference>
<dbReference type="SMART" id="SM00044">
    <property type="entry name" value="CYCc"/>
    <property type="match status" value="1"/>
</dbReference>
<evidence type="ECO:0000256" key="7">
    <source>
        <dbReference type="SAM" id="Phobius"/>
    </source>
</evidence>
<dbReference type="SUPFAM" id="SSF55073">
    <property type="entry name" value="Nucleotide cyclase"/>
    <property type="match status" value="1"/>
</dbReference>
<dbReference type="CDD" id="cd07302">
    <property type="entry name" value="CHD"/>
    <property type="match status" value="1"/>
</dbReference>
<evidence type="ECO:0000313" key="10">
    <source>
        <dbReference type="Proteomes" id="UP000231019"/>
    </source>
</evidence>
<dbReference type="AlphaFoldDB" id="A0A2M7G2A6"/>
<evidence type="ECO:0000313" key="9">
    <source>
        <dbReference type="EMBL" id="PIW15928.1"/>
    </source>
</evidence>
<dbReference type="PANTHER" id="PTHR43081:SF1">
    <property type="entry name" value="ADENYLATE CYCLASE, TERMINAL-DIFFERENTIATION SPECIFIC"/>
    <property type="match status" value="1"/>
</dbReference>
<comment type="similarity">
    <text evidence="2">Belongs to the adenylyl cyclase class-3 family.</text>
</comment>
<dbReference type="GO" id="GO:0004016">
    <property type="term" value="F:adenylate cyclase activity"/>
    <property type="evidence" value="ECO:0007669"/>
    <property type="project" value="UniProtKB-ARBA"/>
</dbReference>
<proteinExistence type="inferred from homology"/>
<dbReference type="GO" id="GO:0030313">
    <property type="term" value="C:cell envelope"/>
    <property type="evidence" value="ECO:0007669"/>
    <property type="project" value="UniProtKB-SubCell"/>
</dbReference>
<evidence type="ECO:0000259" key="8">
    <source>
        <dbReference type="PROSITE" id="PS50125"/>
    </source>
</evidence>
<dbReference type="Pfam" id="PF00211">
    <property type="entry name" value="Guanylate_cyc"/>
    <property type="match status" value="1"/>
</dbReference>
<evidence type="ECO:0000256" key="4">
    <source>
        <dbReference type="ARBA" id="ARBA00022692"/>
    </source>
</evidence>
<keyword evidence="6 7" id="KW-0472">Membrane</keyword>